<dbReference type="InterPro" id="IPR050769">
    <property type="entry name" value="NAT_camello-type"/>
</dbReference>
<feature type="domain" description="N-acetyltransferase" evidence="2">
    <location>
        <begin position="4"/>
        <end position="155"/>
    </location>
</feature>
<dbReference type="EMBL" id="MAKX01000002">
    <property type="protein sequence ID" value="OCK42769.1"/>
    <property type="molecule type" value="Genomic_DNA"/>
</dbReference>
<dbReference type="SUPFAM" id="SSF55729">
    <property type="entry name" value="Acyl-CoA N-acyltransferases (Nat)"/>
    <property type="match status" value="1"/>
</dbReference>
<dbReference type="InterPro" id="IPR016181">
    <property type="entry name" value="Acyl_CoA_acyltransferase"/>
</dbReference>
<evidence type="ECO:0000313" key="3">
    <source>
        <dbReference type="EMBL" id="OCK42769.1"/>
    </source>
</evidence>
<dbReference type="PROSITE" id="PS51186">
    <property type="entry name" value="GNAT"/>
    <property type="match status" value="1"/>
</dbReference>
<dbReference type="STRING" id="447689.BA195_07610"/>
<comment type="caution">
    <text evidence="3">The sequence shown here is derived from an EMBL/GenBank/DDBJ whole genome shotgun (WGS) entry which is preliminary data.</text>
</comment>
<sequence>MNTIEIEHFKTEYSTHFYNLNIEWLQTFFYVEPFDEEVLSNPTTYIINKGGHIFFAKLNNEIVGTVALMPKQTTFELTKMAVSPKHRGFKIGQQLMEYCINFAKQELQLKNLILYSNTKLENAIYIYKKYGFTEIPVEENCPYERCNIKMELPFS</sequence>
<dbReference type="PANTHER" id="PTHR13947">
    <property type="entry name" value="GNAT FAMILY N-ACETYLTRANSFERASE"/>
    <property type="match status" value="1"/>
</dbReference>
<evidence type="ECO:0000313" key="4">
    <source>
        <dbReference type="Proteomes" id="UP000093186"/>
    </source>
</evidence>
<dbReference type="Proteomes" id="UP000093186">
    <property type="component" value="Unassembled WGS sequence"/>
</dbReference>
<proteinExistence type="predicted"/>
<accession>A0A1B9XZ21</accession>
<keyword evidence="4" id="KW-1185">Reference proteome</keyword>
<dbReference type="Pfam" id="PF13508">
    <property type="entry name" value="Acetyltransf_7"/>
    <property type="match status" value="1"/>
</dbReference>
<dbReference type="CDD" id="cd04301">
    <property type="entry name" value="NAT_SF"/>
    <property type="match status" value="1"/>
</dbReference>
<gene>
    <name evidence="3" type="ORF">BA195_07610</name>
</gene>
<name>A0A1B9XZ21_9FLAO</name>
<evidence type="ECO:0000256" key="1">
    <source>
        <dbReference type="ARBA" id="ARBA00022679"/>
    </source>
</evidence>
<dbReference type="RefSeq" id="WP_068704127.1">
    <property type="nucleotide sequence ID" value="NZ_MAKX01000002.1"/>
</dbReference>
<organism evidence="3 4">
    <name type="scientific">Tenacibaculum soleae</name>
    <dbReference type="NCBI Taxonomy" id="447689"/>
    <lineage>
        <taxon>Bacteria</taxon>
        <taxon>Pseudomonadati</taxon>
        <taxon>Bacteroidota</taxon>
        <taxon>Flavobacteriia</taxon>
        <taxon>Flavobacteriales</taxon>
        <taxon>Flavobacteriaceae</taxon>
        <taxon>Tenacibaculum</taxon>
    </lineage>
</organism>
<reference evidence="3 4" key="1">
    <citation type="submission" date="2016-06" db="EMBL/GenBank/DDBJ databases">
        <title>Draft Genome Sequence of Tenacibaculum soleae UCD-KL19.</title>
        <authorList>
            <person name="Eisen J.A."/>
            <person name="Coil D.A."/>
            <person name="Lujan K.M."/>
        </authorList>
    </citation>
    <scope>NUCLEOTIDE SEQUENCE [LARGE SCALE GENOMIC DNA]</scope>
    <source>
        <strain evidence="3 4">UCD-KL19</strain>
    </source>
</reference>
<dbReference type="PANTHER" id="PTHR13947:SF37">
    <property type="entry name" value="LD18367P"/>
    <property type="match status" value="1"/>
</dbReference>
<keyword evidence="1 3" id="KW-0808">Transferase</keyword>
<evidence type="ECO:0000259" key="2">
    <source>
        <dbReference type="PROSITE" id="PS51186"/>
    </source>
</evidence>
<dbReference type="OrthoDB" id="1431064at2"/>
<dbReference type="GO" id="GO:0008080">
    <property type="term" value="F:N-acetyltransferase activity"/>
    <property type="evidence" value="ECO:0007669"/>
    <property type="project" value="InterPro"/>
</dbReference>
<dbReference type="InterPro" id="IPR000182">
    <property type="entry name" value="GNAT_dom"/>
</dbReference>
<dbReference type="Gene3D" id="3.40.630.30">
    <property type="match status" value="1"/>
</dbReference>
<dbReference type="AlphaFoldDB" id="A0A1B9XZ21"/>
<protein>
    <submittedName>
        <fullName evidence="3">GNAT family acetyltransferase</fullName>
    </submittedName>
</protein>